<accession>F2N9T1</accession>
<gene>
    <name evidence="7" type="ordered locus">Corgl_1076</name>
</gene>
<dbReference type="InterPro" id="IPR035926">
    <property type="entry name" value="NusB-like_sf"/>
</dbReference>
<dbReference type="EMBL" id="CP002628">
    <property type="protein sequence ID" value="AEB07184.1"/>
    <property type="molecule type" value="Genomic_DNA"/>
</dbReference>
<dbReference type="Proteomes" id="UP000006851">
    <property type="component" value="Chromosome"/>
</dbReference>
<feature type="binding site" evidence="5">
    <location>
        <position position="311"/>
    </location>
    <ligand>
        <name>S-adenosyl-L-methionine</name>
        <dbReference type="ChEBI" id="CHEBI:59789"/>
    </ligand>
</feature>
<dbReference type="InterPro" id="IPR023267">
    <property type="entry name" value="RCMT"/>
</dbReference>
<evidence type="ECO:0000256" key="4">
    <source>
        <dbReference type="ARBA" id="ARBA00022884"/>
    </source>
</evidence>
<dbReference type="CDD" id="cd02440">
    <property type="entry name" value="AdoMet_MTases"/>
    <property type="match status" value="1"/>
</dbReference>
<dbReference type="SUPFAM" id="SSF53335">
    <property type="entry name" value="S-adenosyl-L-methionine-dependent methyltransferases"/>
    <property type="match status" value="1"/>
</dbReference>
<dbReference type="InterPro" id="IPR001678">
    <property type="entry name" value="MeTrfase_RsmB-F_NOP2_dom"/>
</dbReference>
<evidence type="ECO:0000256" key="3">
    <source>
        <dbReference type="ARBA" id="ARBA00022691"/>
    </source>
</evidence>
<dbReference type="PANTHER" id="PTHR22807:SF53">
    <property type="entry name" value="RIBOSOMAL RNA SMALL SUBUNIT METHYLTRANSFERASE B-RELATED"/>
    <property type="match status" value="1"/>
</dbReference>
<keyword evidence="3 5" id="KW-0949">S-adenosyl-L-methionine</keyword>
<dbReference type="GO" id="GO:0001510">
    <property type="term" value="P:RNA methylation"/>
    <property type="evidence" value="ECO:0007669"/>
    <property type="project" value="InterPro"/>
</dbReference>
<dbReference type="PROSITE" id="PS51686">
    <property type="entry name" value="SAM_MT_RSMB_NOP"/>
    <property type="match status" value="1"/>
</dbReference>
<organism evidence="7 8">
    <name type="scientific">Coriobacterium glomerans (strain ATCC 49209 / DSM 20642 / JCM 10262 / PW2)</name>
    <dbReference type="NCBI Taxonomy" id="700015"/>
    <lineage>
        <taxon>Bacteria</taxon>
        <taxon>Bacillati</taxon>
        <taxon>Actinomycetota</taxon>
        <taxon>Coriobacteriia</taxon>
        <taxon>Coriobacteriales</taxon>
        <taxon>Coriobacteriaceae</taxon>
        <taxon>Coriobacterium</taxon>
    </lineage>
</organism>
<dbReference type="eggNOG" id="COG0144">
    <property type="taxonomic scope" value="Bacteria"/>
</dbReference>
<dbReference type="KEGG" id="cgo:Corgl_1076"/>
<dbReference type="RefSeq" id="WP_013708927.1">
    <property type="nucleotide sequence ID" value="NC_015389.1"/>
</dbReference>
<evidence type="ECO:0000256" key="1">
    <source>
        <dbReference type="ARBA" id="ARBA00022603"/>
    </source>
</evidence>
<dbReference type="AlphaFoldDB" id="F2N9T1"/>
<dbReference type="PANTHER" id="PTHR22807">
    <property type="entry name" value="NOP2 YEAST -RELATED NOL1/NOP2/FMU SUN DOMAIN-CONTAINING"/>
    <property type="match status" value="1"/>
</dbReference>
<evidence type="ECO:0000256" key="2">
    <source>
        <dbReference type="ARBA" id="ARBA00022679"/>
    </source>
</evidence>
<dbReference type="InterPro" id="IPR006027">
    <property type="entry name" value="NusB_RsmB_TIM44"/>
</dbReference>
<feature type="binding site" evidence="5">
    <location>
        <position position="283"/>
    </location>
    <ligand>
        <name>S-adenosyl-L-methionine</name>
        <dbReference type="ChEBI" id="CHEBI:59789"/>
    </ligand>
</feature>
<feature type="domain" description="SAM-dependent MTase RsmB/NOP-type" evidence="6">
    <location>
        <begin position="149"/>
        <end position="464"/>
    </location>
</feature>
<evidence type="ECO:0000259" key="6">
    <source>
        <dbReference type="PROSITE" id="PS51686"/>
    </source>
</evidence>
<reference evidence="8" key="1">
    <citation type="journal article" date="2013" name="Stand. Genomic Sci.">
        <title>Complete genome sequence of Coriobacterium glomerans type strain (PW2(T)) from the midgut of Pyrrhocoris apterus L. (red soldier bug).</title>
        <authorList>
            <person name="Stackebrandt E."/>
            <person name="Zeytun A."/>
            <person name="Lapidus A."/>
            <person name="Nolan M."/>
            <person name="Lucas S."/>
            <person name="Hammon N."/>
            <person name="Deshpande S."/>
            <person name="Cheng J.F."/>
            <person name="Tapia R."/>
            <person name="Goodwin L.A."/>
            <person name="Pitluck S."/>
            <person name="Liolios K."/>
            <person name="Pagani I."/>
            <person name="Ivanova N."/>
            <person name="Mavromatis K."/>
            <person name="Mikhailova N."/>
            <person name="Huntemann M."/>
            <person name="Pati A."/>
            <person name="Chen A."/>
            <person name="Palaniappan K."/>
            <person name="Chang Y.J."/>
            <person name="Land M."/>
            <person name="Hauser L."/>
            <person name="Rohde M."/>
            <person name="Pukall R."/>
            <person name="Goker M."/>
            <person name="Detter J.C."/>
            <person name="Woyke T."/>
            <person name="Bristow J."/>
            <person name="Eisen J.A."/>
            <person name="Markowitz V."/>
            <person name="Hugenholtz P."/>
            <person name="Kyrpides N.C."/>
            <person name="Klenk H.P."/>
        </authorList>
    </citation>
    <scope>NUCLEOTIDE SEQUENCE</scope>
    <source>
        <strain evidence="8">ATCC 49209 / DSM 20642 / JCM 10262 / PW2</strain>
    </source>
</reference>
<dbReference type="GO" id="GO:0006355">
    <property type="term" value="P:regulation of DNA-templated transcription"/>
    <property type="evidence" value="ECO:0007669"/>
    <property type="project" value="InterPro"/>
</dbReference>
<dbReference type="HOGENOM" id="CLU_005316_0_3_11"/>
<keyword evidence="4 5" id="KW-0694">RNA-binding</keyword>
<dbReference type="OrthoDB" id="9810297at2"/>
<dbReference type="GO" id="GO:0008173">
    <property type="term" value="F:RNA methyltransferase activity"/>
    <property type="evidence" value="ECO:0007669"/>
    <property type="project" value="InterPro"/>
</dbReference>
<dbReference type="InterPro" id="IPR049560">
    <property type="entry name" value="MeTrfase_RsmB-F_NOP2_cat"/>
</dbReference>
<keyword evidence="1 5" id="KW-0489">Methyltransferase</keyword>
<dbReference type="Pfam" id="PF01029">
    <property type="entry name" value="NusB"/>
    <property type="match status" value="1"/>
</dbReference>
<dbReference type="PRINTS" id="PR02008">
    <property type="entry name" value="RCMTFAMILY"/>
</dbReference>
<name>F2N9T1_CORGP</name>
<protein>
    <submittedName>
        <fullName evidence="7">NusB/RsmB/TIM44</fullName>
    </submittedName>
</protein>
<comment type="caution">
    <text evidence="5">Lacks conserved residue(s) required for the propagation of feature annotation.</text>
</comment>
<dbReference type="STRING" id="700015.Corgl_1076"/>
<keyword evidence="8" id="KW-1185">Reference proteome</keyword>
<dbReference type="Gene3D" id="1.10.940.10">
    <property type="entry name" value="NusB-like"/>
    <property type="match status" value="1"/>
</dbReference>
<dbReference type="GO" id="GO:0003723">
    <property type="term" value="F:RNA binding"/>
    <property type="evidence" value="ECO:0007669"/>
    <property type="project" value="UniProtKB-UniRule"/>
</dbReference>
<dbReference type="Pfam" id="PF01189">
    <property type="entry name" value="Methyltr_RsmB-F"/>
    <property type="match status" value="1"/>
</dbReference>
<feature type="binding site" evidence="5">
    <location>
        <position position="334"/>
    </location>
    <ligand>
        <name>S-adenosyl-L-methionine</name>
        <dbReference type="ChEBI" id="CHEBI:59789"/>
    </ligand>
</feature>
<dbReference type="InterPro" id="IPR029063">
    <property type="entry name" value="SAM-dependent_MTases_sf"/>
</dbReference>
<feature type="active site" description="Nucleophile" evidence="5">
    <location>
        <position position="388"/>
    </location>
</feature>
<sequence>MMRRPAPAAGRAAALSALFLAYQRGVHVRELLDGVARDRHLDRRDAAFAMRLALGATVTSGALDEVIDMHLDHPRRVSARVRIALRIAAFELIYLERPPAVAVSQGVELVGSIARSATGLANAVLRRVATSRRSYLAAADAPLKDRRVVSLARCAGMPVWLAGAIEGSLGPELAGRLFDTQLTAAPIAIHLNPLRESADFAKVLGSIELPGCAGPVPGPELLASSALERGDAVVSDAVAQLIATAATAVGTCLEIGSGRGTKTFVMASQAHRAGFARHHVALDIDSRRAESCGQRLRRAGLDEGVRTLVADGCDLEGALGDSDRRRLFETVFVDAPCSGTGTMRRHPEICWRLRPCDVERGLPDLQRALLASAASRVAMGGQLLYSTCSVLSSENDDVIDDFLGGETGRAFRLDRVSAAPILRSAGFADAKRFAETLESARGTLQSVPRTGDFDGHFCARLIRCHTADSL</sequence>
<evidence type="ECO:0000313" key="7">
    <source>
        <dbReference type="EMBL" id="AEB07184.1"/>
    </source>
</evidence>
<dbReference type="eggNOG" id="COG0781">
    <property type="taxonomic scope" value="Bacteria"/>
</dbReference>
<keyword evidence="2 5" id="KW-0808">Transferase</keyword>
<comment type="similarity">
    <text evidence="5">Belongs to the class I-like SAM-binding methyltransferase superfamily. RsmB/NOP family.</text>
</comment>
<evidence type="ECO:0000313" key="8">
    <source>
        <dbReference type="Proteomes" id="UP000006851"/>
    </source>
</evidence>
<evidence type="ECO:0000256" key="5">
    <source>
        <dbReference type="PROSITE-ProRule" id="PRU01023"/>
    </source>
</evidence>
<dbReference type="Gene3D" id="3.40.50.150">
    <property type="entry name" value="Vaccinia Virus protein VP39"/>
    <property type="match status" value="1"/>
</dbReference>
<proteinExistence type="inferred from homology"/>
<dbReference type="SUPFAM" id="SSF48013">
    <property type="entry name" value="NusB-like"/>
    <property type="match status" value="1"/>
</dbReference>